<evidence type="ECO:0000256" key="5">
    <source>
        <dbReference type="ARBA" id="ARBA00022692"/>
    </source>
</evidence>
<evidence type="ECO:0000256" key="4">
    <source>
        <dbReference type="ARBA" id="ARBA00015388"/>
    </source>
</evidence>
<dbReference type="EMBL" id="CCBQ010000038">
    <property type="protein sequence ID" value="CDO94489.1"/>
    <property type="molecule type" value="Genomic_DNA"/>
</dbReference>
<feature type="transmembrane region" description="Helical" evidence="8">
    <location>
        <begin position="282"/>
        <end position="300"/>
    </location>
</feature>
<feature type="transmembrane region" description="Helical" evidence="8">
    <location>
        <begin position="91"/>
        <end position="113"/>
    </location>
</feature>
<evidence type="ECO:0000256" key="7">
    <source>
        <dbReference type="ARBA" id="ARBA00023136"/>
    </source>
</evidence>
<feature type="region of interest" description="Disordered" evidence="9">
    <location>
        <begin position="1"/>
        <end position="51"/>
    </location>
</feature>
<dbReference type="Proteomes" id="UP000031516">
    <property type="component" value="Unassembled WGS sequence"/>
</dbReference>
<evidence type="ECO:0000256" key="6">
    <source>
        <dbReference type="ARBA" id="ARBA00022989"/>
    </source>
</evidence>
<name>A0A0A8L8H0_9SACH</name>
<feature type="transmembrane region" description="Helical" evidence="8">
    <location>
        <begin position="382"/>
        <end position="400"/>
    </location>
</feature>
<evidence type="ECO:0000256" key="9">
    <source>
        <dbReference type="SAM" id="MobiDB-lite"/>
    </source>
</evidence>
<evidence type="ECO:0000313" key="11">
    <source>
        <dbReference type="Proteomes" id="UP000031516"/>
    </source>
</evidence>
<feature type="transmembrane region" description="Helical" evidence="8">
    <location>
        <begin position="138"/>
        <end position="158"/>
    </location>
</feature>
<evidence type="ECO:0000256" key="2">
    <source>
        <dbReference type="ARBA" id="ARBA00004651"/>
    </source>
</evidence>
<dbReference type="PANTHER" id="PTHR12385">
    <property type="entry name" value="CHOLINE TRANSPORTER-LIKE (SLC FAMILY 44)"/>
    <property type="match status" value="1"/>
</dbReference>
<evidence type="ECO:0000256" key="3">
    <source>
        <dbReference type="ARBA" id="ARBA00007168"/>
    </source>
</evidence>
<dbReference type="GO" id="GO:0022857">
    <property type="term" value="F:transmembrane transporter activity"/>
    <property type="evidence" value="ECO:0007669"/>
    <property type="project" value="UniProtKB-UniRule"/>
</dbReference>
<proteinExistence type="inferred from homology"/>
<keyword evidence="7 8" id="KW-0472">Membrane</keyword>
<evidence type="ECO:0000256" key="1">
    <source>
        <dbReference type="ARBA" id="ARBA00002957"/>
    </source>
</evidence>
<feature type="transmembrane region" description="Helical" evidence="8">
    <location>
        <begin position="443"/>
        <end position="467"/>
    </location>
</feature>
<feature type="transmembrane region" description="Helical" evidence="8">
    <location>
        <begin position="236"/>
        <end position="262"/>
    </location>
</feature>
<dbReference type="Pfam" id="PF04515">
    <property type="entry name" value="Choline_transpo"/>
    <property type="match status" value="1"/>
</dbReference>
<comment type="subcellular location">
    <subcellularLocation>
        <location evidence="2 8">Cell membrane</location>
        <topology evidence="2 8">Multi-pass membrane protein</topology>
    </subcellularLocation>
</comment>
<feature type="transmembrane region" description="Helical" evidence="8">
    <location>
        <begin position="479"/>
        <end position="500"/>
    </location>
</feature>
<evidence type="ECO:0000256" key="8">
    <source>
        <dbReference type="RuleBase" id="RU368066"/>
    </source>
</evidence>
<keyword evidence="6 8" id="KW-1133">Transmembrane helix</keyword>
<gene>
    <name evidence="10" type="ORF">KLDO_g2753</name>
</gene>
<dbReference type="InterPro" id="IPR007603">
    <property type="entry name" value="Choline_transptr-like"/>
</dbReference>
<feature type="transmembrane region" description="Helical" evidence="8">
    <location>
        <begin position="341"/>
        <end position="361"/>
    </location>
</feature>
<reference evidence="10 11" key="1">
    <citation type="submission" date="2014-03" db="EMBL/GenBank/DDBJ databases">
        <title>The genome of Kluyveromyces dobzhanskii.</title>
        <authorList>
            <person name="Nystedt B."/>
            <person name="Astrom S."/>
        </authorList>
    </citation>
    <scope>NUCLEOTIDE SEQUENCE [LARGE SCALE GENOMIC DNA]</scope>
    <source>
        <strain evidence="10 11">CBS 2104</strain>
    </source>
</reference>
<keyword evidence="11" id="KW-1185">Reference proteome</keyword>
<feature type="transmembrane region" description="Helical" evidence="8">
    <location>
        <begin position="165"/>
        <end position="184"/>
    </location>
</feature>
<comment type="caution">
    <text evidence="10">The sequence shown here is derived from an EMBL/GenBank/DDBJ whole genome shotgun (WGS) entry which is preliminary data.</text>
</comment>
<evidence type="ECO:0000313" key="10">
    <source>
        <dbReference type="EMBL" id="CDO94489.1"/>
    </source>
</evidence>
<dbReference type="AlphaFoldDB" id="A0A0A8L8H0"/>
<comment type="function">
    <text evidence="1 8">Probably involved in transport through the plasma membrane.</text>
</comment>
<organism evidence="10 11">
    <name type="scientific">Kluyveromyces dobzhanskii CBS 2104</name>
    <dbReference type="NCBI Taxonomy" id="1427455"/>
    <lineage>
        <taxon>Eukaryota</taxon>
        <taxon>Fungi</taxon>
        <taxon>Dikarya</taxon>
        <taxon>Ascomycota</taxon>
        <taxon>Saccharomycotina</taxon>
        <taxon>Saccharomycetes</taxon>
        <taxon>Saccharomycetales</taxon>
        <taxon>Saccharomycetaceae</taxon>
        <taxon>Kluyveromyces</taxon>
    </lineage>
</organism>
<keyword evidence="5 8" id="KW-0812">Transmembrane</keyword>
<dbReference type="OrthoDB" id="44736at2759"/>
<accession>A0A0A8L8H0</accession>
<sequence>MSDGKTPAEPAPAYNQNNPFHHDDANKNQGANPDNQAPPPPASQGGDQYQFRQDQYYDLNAEGEGAPIGTFEEKFPVEGEEKKPKWNDWPFTIFFIGCVIAFIVVAAITLRAWSQNDSSQGSGIYDGTDTGTLNSNSAIMLAISCIIAFVLAIVGIVLARMFPKFFIIAGIIFNIIAGLATAIMYLSMKYYSAGIVFLVFTAIVALCYWRMRHRIPFTVAILKTVMDVMKSFPQTWFVTLIGSVVGTAFSILFSAVIVATYMKYDDKANNPGCSTSGGSCSNAKLIGLLVLVFFCGYYIAEVIRNVMHCTVSGIFGAWYYFSKSDQGMPKWPASGAFRRSMTYSFGSICFGSLIVTIIETLKAVLRLAVDGVIGGGGADNGWMQCLALIANWIFNFLEWLARYFNHYAYVFIALYGKPYVRAAKETWHMLREKGIDALINDNLVNVALSFYTLFTCYITTLFAYLFLKYTKPDYNDGNNFTPALMAFAFVIAMEICNVVTETIRSGTATFFVALGNDPEVFHLSYPERFDEIFRAYPDVLKKLSHQDV</sequence>
<protein>
    <recommendedName>
        <fullName evidence="4 8">Protein PNS1</fullName>
    </recommendedName>
</protein>
<feature type="transmembrane region" description="Helical" evidence="8">
    <location>
        <begin position="190"/>
        <end position="209"/>
    </location>
</feature>
<dbReference type="PANTHER" id="PTHR12385:SF4">
    <property type="entry name" value="PROTEIN PNS1"/>
    <property type="match status" value="1"/>
</dbReference>
<dbReference type="GO" id="GO:0005886">
    <property type="term" value="C:plasma membrane"/>
    <property type="evidence" value="ECO:0007669"/>
    <property type="project" value="UniProtKB-SubCell"/>
</dbReference>
<comment type="similarity">
    <text evidence="3 8">Belongs to the CTL (choline transporter-like) family.</text>
</comment>